<dbReference type="EMBL" id="CM023483">
    <property type="protein sequence ID" value="KAH6936622.1"/>
    <property type="molecule type" value="Genomic_DNA"/>
</dbReference>
<name>A0ACB7SU19_HYAAI</name>
<reference evidence="1" key="1">
    <citation type="submission" date="2020-05" db="EMBL/GenBank/DDBJ databases">
        <title>Large-scale comparative analyses of tick genomes elucidate their genetic diversity and vector capacities.</title>
        <authorList>
            <person name="Jia N."/>
            <person name="Wang J."/>
            <person name="Shi W."/>
            <person name="Du L."/>
            <person name="Sun Y."/>
            <person name="Zhan W."/>
            <person name="Jiang J."/>
            <person name="Wang Q."/>
            <person name="Zhang B."/>
            <person name="Ji P."/>
            <person name="Sakyi L.B."/>
            <person name="Cui X."/>
            <person name="Yuan T."/>
            <person name="Jiang B."/>
            <person name="Yang W."/>
            <person name="Lam T.T.-Y."/>
            <person name="Chang Q."/>
            <person name="Ding S."/>
            <person name="Wang X."/>
            <person name="Zhu J."/>
            <person name="Ruan X."/>
            <person name="Zhao L."/>
            <person name="Wei J."/>
            <person name="Que T."/>
            <person name="Du C."/>
            <person name="Cheng J."/>
            <person name="Dai P."/>
            <person name="Han X."/>
            <person name="Huang E."/>
            <person name="Gao Y."/>
            <person name="Liu J."/>
            <person name="Shao H."/>
            <person name="Ye R."/>
            <person name="Li L."/>
            <person name="Wei W."/>
            <person name="Wang X."/>
            <person name="Wang C."/>
            <person name="Yang T."/>
            <person name="Huo Q."/>
            <person name="Li W."/>
            <person name="Guo W."/>
            <person name="Chen H."/>
            <person name="Zhou L."/>
            <person name="Ni X."/>
            <person name="Tian J."/>
            <person name="Zhou Y."/>
            <person name="Sheng Y."/>
            <person name="Liu T."/>
            <person name="Pan Y."/>
            <person name="Xia L."/>
            <person name="Li J."/>
            <person name="Zhao F."/>
            <person name="Cao W."/>
        </authorList>
    </citation>
    <scope>NUCLEOTIDE SEQUENCE</scope>
    <source>
        <strain evidence="1">Hyas-2018</strain>
    </source>
</reference>
<evidence type="ECO:0000313" key="2">
    <source>
        <dbReference type="Proteomes" id="UP000821845"/>
    </source>
</evidence>
<organism evidence="1 2">
    <name type="scientific">Hyalomma asiaticum</name>
    <name type="common">Tick</name>
    <dbReference type="NCBI Taxonomy" id="266040"/>
    <lineage>
        <taxon>Eukaryota</taxon>
        <taxon>Metazoa</taxon>
        <taxon>Ecdysozoa</taxon>
        <taxon>Arthropoda</taxon>
        <taxon>Chelicerata</taxon>
        <taxon>Arachnida</taxon>
        <taxon>Acari</taxon>
        <taxon>Parasitiformes</taxon>
        <taxon>Ixodida</taxon>
        <taxon>Ixodoidea</taxon>
        <taxon>Ixodidae</taxon>
        <taxon>Hyalomminae</taxon>
        <taxon>Hyalomma</taxon>
    </lineage>
</organism>
<proteinExistence type="predicted"/>
<evidence type="ECO:0000313" key="1">
    <source>
        <dbReference type="EMBL" id="KAH6936622.1"/>
    </source>
</evidence>
<dbReference type="Proteomes" id="UP000821845">
    <property type="component" value="Chromosome 3"/>
</dbReference>
<keyword evidence="2" id="KW-1185">Reference proteome</keyword>
<comment type="caution">
    <text evidence="1">The sequence shown here is derived from an EMBL/GenBank/DDBJ whole genome shotgun (WGS) entry which is preliminary data.</text>
</comment>
<protein>
    <submittedName>
        <fullName evidence="1">Uncharacterized protein</fullName>
    </submittedName>
</protein>
<accession>A0ACB7SU19</accession>
<gene>
    <name evidence="1" type="ORF">HPB50_020346</name>
</gene>
<sequence length="233" mass="26351">MKGPFHFLCQSTSTFGALAKPLYWINMLLGAYVAIAMTKETASVIDLRRKNPEFRKPDVLQNLLDAEYQEDGPEIQNGTSESVKGHAKVPKGRVLTKDEVLLNACTLFIAGYDTTSTSLSYVTYLLAKHQDIQDKVRKEVNTLCNTEDLDYESVTRKLPYLSQVVTEALRLYPPVLTFISRKALSDFDYNGVRYKAGTCFLSPTLQIHRDTRHWPDPLTFNPERVLLTSVAEP</sequence>